<organism evidence="5 6">
    <name type="scientific">Ilumatobacter coccineus (strain NBRC 103263 / KCTC 29153 / YM16-304)</name>
    <dbReference type="NCBI Taxonomy" id="1313172"/>
    <lineage>
        <taxon>Bacteria</taxon>
        <taxon>Bacillati</taxon>
        <taxon>Actinomycetota</taxon>
        <taxon>Acidimicrobiia</taxon>
        <taxon>Acidimicrobiales</taxon>
        <taxon>Ilumatobacteraceae</taxon>
        <taxon>Ilumatobacter</taxon>
    </lineage>
</organism>
<feature type="region of interest" description="Disordered" evidence="3">
    <location>
        <begin position="70"/>
        <end position="126"/>
    </location>
</feature>
<proteinExistence type="predicted"/>
<dbReference type="Proteomes" id="UP000011863">
    <property type="component" value="Chromosome"/>
</dbReference>
<accession>A0A6C7E2D6</accession>
<dbReference type="Gene3D" id="2.40.260.10">
    <property type="entry name" value="Sortase"/>
    <property type="match status" value="1"/>
</dbReference>
<dbReference type="CDD" id="cd05830">
    <property type="entry name" value="Sortase_E"/>
    <property type="match status" value="1"/>
</dbReference>
<dbReference type="Pfam" id="PF04203">
    <property type="entry name" value="Sortase"/>
    <property type="match status" value="1"/>
</dbReference>
<evidence type="ECO:0000256" key="4">
    <source>
        <dbReference type="SAM" id="Phobius"/>
    </source>
</evidence>
<name>A0A6C7E2D6_ILUCY</name>
<keyword evidence="4" id="KW-0812">Transmembrane</keyword>
<evidence type="ECO:0000313" key="6">
    <source>
        <dbReference type="Proteomes" id="UP000011863"/>
    </source>
</evidence>
<gene>
    <name evidence="5" type="ORF">YM304_09330</name>
</gene>
<evidence type="ECO:0000256" key="2">
    <source>
        <dbReference type="PIRSR" id="PIRSR605754-1"/>
    </source>
</evidence>
<keyword evidence="4" id="KW-0472">Membrane</keyword>
<dbReference type="NCBIfam" id="TIGR01076">
    <property type="entry name" value="sortase_fam"/>
    <property type="match status" value="1"/>
</dbReference>
<feature type="transmembrane region" description="Helical" evidence="4">
    <location>
        <begin position="20"/>
        <end position="41"/>
    </location>
</feature>
<keyword evidence="4" id="KW-1133">Transmembrane helix</keyword>
<dbReference type="KEGG" id="aym:YM304_09330"/>
<dbReference type="RefSeq" id="WP_015440494.1">
    <property type="nucleotide sequence ID" value="NC_020520.1"/>
</dbReference>
<dbReference type="InterPro" id="IPR042003">
    <property type="entry name" value="Sortase_E"/>
</dbReference>
<evidence type="ECO:0000256" key="3">
    <source>
        <dbReference type="SAM" id="MobiDB-lite"/>
    </source>
</evidence>
<feature type="active site" description="Acyl-thioester intermediate" evidence="2">
    <location>
        <position position="241"/>
    </location>
</feature>
<dbReference type="InterPro" id="IPR023365">
    <property type="entry name" value="Sortase_dom-sf"/>
</dbReference>
<dbReference type="EMBL" id="AP012057">
    <property type="protein sequence ID" value="BAN01247.1"/>
    <property type="molecule type" value="Genomic_DNA"/>
</dbReference>
<evidence type="ECO:0000313" key="5">
    <source>
        <dbReference type="EMBL" id="BAN01247.1"/>
    </source>
</evidence>
<dbReference type="GO" id="GO:0016787">
    <property type="term" value="F:hydrolase activity"/>
    <property type="evidence" value="ECO:0007669"/>
    <property type="project" value="UniProtKB-KW"/>
</dbReference>
<sequence length="259" mass="26840">MKGLRTRTESTESEGSRRRALMIGAPVAVVALAIGGVVFAMQSDGDSIKTAEASDLTTTTVATTTTEASAEVFSEAEVTTQPAPTTTPTTSTTSTTSTTTTTSTTVPPSTLPEQPDVPIAPPADPRGYEDQIQLGGISIPKLGVDEPLLEGIRLTTLDNGPGHWPGTAMPGEVGNVVVAAHRTSHGGPFRHIDTLVAGDVVNFTVDGEVIEYTVTGTQIVNPDAIWIVDPTDTPTATLFACHPPGSVAQRIVVNLALSE</sequence>
<keyword evidence="1" id="KW-0378">Hydrolase</keyword>
<feature type="compositionally biased region" description="Low complexity" evidence="3">
    <location>
        <begin position="70"/>
        <end position="108"/>
    </location>
</feature>
<dbReference type="InterPro" id="IPR005754">
    <property type="entry name" value="Sortase"/>
</dbReference>
<keyword evidence="6" id="KW-1185">Reference proteome</keyword>
<protein>
    <submittedName>
        <fullName evidence="5">Peptidase C60 family protein</fullName>
    </submittedName>
</protein>
<evidence type="ECO:0000256" key="1">
    <source>
        <dbReference type="ARBA" id="ARBA00022801"/>
    </source>
</evidence>
<dbReference type="AlphaFoldDB" id="A0A6C7E2D6"/>
<feature type="active site" description="Proton donor/acceptor" evidence="2">
    <location>
        <position position="181"/>
    </location>
</feature>
<reference evidence="5 6" key="1">
    <citation type="journal article" date="2013" name="Int. J. Syst. Evol. Microbiol.">
        <title>Ilumatobacter nonamiense sp. nov. and Ilumatobacter coccineum sp. nov., isolated from seashore sand.</title>
        <authorList>
            <person name="Matsumoto A."/>
            <person name="Kasai H."/>
            <person name="Matsuo Y."/>
            <person name="Shizuri Y."/>
            <person name="Ichikawa N."/>
            <person name="Fujita N."/>
            <person name="Omura S."/>
            <person name="Takahashi Y."/>
        </authorList>
    </citation>
    <scope>NUCLEOTIDE SEQUENCE [LARGE SCALE GENOMIC DNA]</scope>
    <source>
        <strain evidence="6">NBRC 103263 / KCTC 29153 / YM16-304</strain>
    </source>
</reference>
<dbReference type="OrthoDB" id="5242879at2"/>
<dbReference type="SUPFAM" id="SSF63817">
    <property type="entry name" value="Sortase"/>
    <property type="match status" value="1"/>
</dbReference>